<evidence type="ECO:0000256" key="8">
    <source>
        <dbReference type="ARBA" id="ARBA00023235"/>
    </source>
</evidence>
<name>A0A7G3AJW2_LUTLO</name>
<evidence type="ECO:0000313" key="14">
    <source>
        <dbReference type="EMBL" id="MBC1171556.1"/>
    </source>
</evidence>
<evidence type="ECO:0000256" key="10">
    <source>
        <dbReference type="ARBA" id="ARBA00052809"/>
    </source>
</evidence>
<evidence type="ECO:0000256" key="2">
    <source>
        <dbReference type="ARBA" id="ARBA00005005"/>
    </source>
</evidence>
<comment type="function">
    <text evidence="11">Isomerization of 3-trans,5-cis-dienoyl-CoA to 2-trans,4-trans-dienoyl-CoA.</text>
</comment>
<evidence type="ECO:0000256" key="5">
    <source>
        <dbReference type="ARBA" id="ARBA00022990"/>
    </source>
</evidence>
<dbReference type="InterPro" id="IPR018376">
    <property type="entry name" value="Enoyl-CoA_hyd/isom_CS"/>
</dbReference>
<dbReference type="Gene3D" id="3.90.226.10">
    <property type="entry name" value="2-enoyl-CoA Hydratase, Chain A, domain 1"/>
    <property type="match status" value="2"/>
</dbReference>
<keyword evidence="8 14" id="KW-0413">Isomerase</keyword>
<dbReference type="PROSITE" id="PS00166">
    <property type="entry name" value="ENOYL_COA_HYDRATASE"/>
    <property type="match status" value="2"/>
</dbReference>
<proteinExistence type="inferred from homology"/>
<comment type="similarity">
    <text evidence="3 13">Belongs to the enoyl-CoA hydratase/isomerase family.</text>
</comment>
<keyword evidence="7" id="KW-0576">Peroxisome</keyword>
<protein>
    <recommendedName>
        <fullName evidence="12">Delta(3,5)-Delta(2,4)-dienoyl-CoA isomerase, mitochondrial</fullName>
    </recommendedName>
</protein>
<comment type="pathway">
    <text evidence="2">Lipid metabolism; fatty acid beta-oxidation.</text>
</comment>
<dbReference type="InterPro" id="IPR001753">
    <property type="entry name" value="Enoyl-CoA_hydra/iso"/>
</dbReference>
<dbReference type="PANTHER" id="PTHR43149">
    <property type="entry name" value="ENOYL-COA HYDRATASE"/>
    <property type="match status" value="1"/>
</dbReference>
<dbReference type="GO" id="GO:0005739">
    <property type="term" value="C:mitochondrion"/>
    <property type="evidence" value="ECO:0007669"/>
    <property type="project" value="TreeGrafter"/>
</dbReference>
<keyword evidence="4" id="KW-0276">Fatty acid metabolism</keyword>
<comment type="catalytic activity">
    <reaction evidence="9">
        <text>(3E,5Z)-octadienoyl-CoA = (2E,4E)-octadienoyl-CoA</text>
        <dbReference type="Rhea" id="RHEA:45244"/>
        <dbReference type="ChEBI" id="CHEBI:62243"/>
        <dbReference type="ChEBI" id="CHEBI:85108"/>
    </reaction>
</comment>
<evidence type="ECO:0000256" key="1">
    <source>
        <dbReference type="ARBA" id="ARBA00004275"/>
    </source>
</evidence>
<sequence>MFFLSRGSSLLSPKNLQSLHRAMYTFANLKVNTPSPFVVHVELDNPKRHNAINNEMWKSLGECFASLHTNPDCRVIVLSGGGKNFCAGIDLMSLMGLGKELSEHEDVARRGRLLDNKVRIFQDSISSLERCMKPIIAVIQGACVGAGVDLTTAADVRYCTTDAWFQVKEVEIGMAADVGTLQRLPKVIGSQSLVRELCFTGRKLESGEALQFGLVNRVFSTKEEMLKFAFETAAKIAALSPVAVQNTKKSLIYSFDRPAQEGLDHIREINTLALQKNLQSLHRAMSSFANLKVNTPSPFVVHVELDNPKRHNAINNEMWKSLGECFASLHTNPDCRVIVLSGGGKNFCAGIDLMSLMGLGKELSEHEDVARRGRLLDNKIRIFQDSISSLERCMKPIIAVIQGACVGAGVDLTTATDVRYCTTDAWFQVKEVEIGMAADVGTLQRLPKVIGSQSLVRELCFTGRKLESGEALQFGLVNRVFSTKEEMLKFAFETAAKIAALSPVAVQNTKKSLIYSFDRPAQEGLDHIREINTLALQSEDFITAATAAATKGEAAEFSKL</sequence>
<dbReference type="VEuPathDB" id="VectorBase:LLONM1_009914"/>
<reference evidence="14" key="1">
    <citation type="journal article" date="2020" name="BMC">
        <title>Leishmania infection induces a limited differential gene expression in the sand fly midgut.</title>
        <authorList>
            <person name="Coutinho-Abreu I.V."/>
            <person name="Serafim T.D."/>
            <person name="Meneses C."/>
            <person name="Kamhawi S."/>
            <person name="Oliveira F."/>
            <person name="Valenzuela J.G."/>
        </authorList>
    </citation>
    <scope>NUCLEOTIDE SEQUENCE</scope>
    <source>
        <strain evidence="14">Jacobina</strain>
        <tissue evidence="14">Midgut</tissue>
    </source>
</reference>
<comment type="catalytic activity">
    <reaction evidence="10">
        <text>(3E,5Z,8Z,11Z,14Z)-eicosapentaenoyl-CoA = (2E,4E,8Z,11Z,14Z)-eicosapentaenoyl-CoA</text>
        <dbReference type="Rhea" id="RHEA:45224"/>
        <dbReference type="ChEBI" id="CHEBI:85090"/>
        <dbReference type="ChEBI" id="CHEBI:85091"/>
    </reaction>
</comment>
<dbReference type="SUPFAM" id="SSF52096">
    <property type="entry name" value="ClpP/crotonase"/>
    <property type="match status" value="2"/>
</dbReference>
<comment type="subcellular location">
    <subcellularLocation>
        <location evidence="1">Peroxisome</location>
    </subcellularLocation>
</comment>
<evidence type="ECO:0000256" key="6">
    <source>
        <dbReference type="ARBA" id="ARBA00023098"/>
    </source>
</evidence>
<evidence type="ECO:0000256" key="9">
    <source>
        <dbReference type="ARBA" id="ARBA00051408"/>
    </source>
</evidence>
<dbReference type="PANTHER" id="PTHR43149:SF1">
    <property type="entry name" value="DELTA(3,5)-DELTA(2,4)-DIENOYL-COA ISOMERASE, MITOCHONDRIAL"/>
    <property type="match status" value="1"/>
</dbReference>
<dbReference type="EMBL" id="GITU01002853">
    <property type="protein sequence ID" value="MBC1171556.1"/>
    <property type="molecule type" value="Transcribed_RNA"/>
</dbReference>
<evidence type="ECO:0000256" key="12">
    <source>
        <dbReference type="ARBA" id="ARBA00071021"/>
    </source>
</evidence>
<dbReference type="CDD" id="cd06558">
    <property type="entry name" value="crotonase-like"/>
    <property type="match status" value="2"/>
</dbReference>
<accession>A0A7G3AJW2</accession>
<dbReference type="InterPro" id="IPR029045">
    <property type="entry name" value="ClpP/crotonase-like_dom_sf"/>
</dbReference>
<dbReference type="InterPro" id="IPR045002">
    <property type="entry name" value="Ech1-like"/>
</dbReference>
<dbReference type="GO" id="GO:0051750">
    <property type="term" value="F:delta(3,5)-delta(2,4)-dienoyl-CoA isomerase activity"/>
    <property type="evidence" value="ECO:0007669"/>
    <property type="project" value="TreeGrafter"/>
</dbReference>
<dbReference type="GO" id="GO:0005777">
    <property type="term" value="C:peroxisome"/>
    <property type="evidence" value="ECO:0007669"/>
    <property type="project" value="UniProtKB-SubCell"/>
</dbReference>
<keyword evidence="5" id="KW-0007">Acetylation</keyword>
<evidence type="ECO:0000256" key="13">
    <source>
        <dbReference type="RuleBase" id="RU003707"/>
    </source>
</evidence>
<dbReference type="GO" id="GO:0006635">
    <property type="term" value="P:fatty acid beta-oxidation"/>
    <property type="evidence" value="ECO:0007669"/>
    <property type="project" value="UniProtKB-UniPathway"/>
</dbReference>
<organism evidence="14">
    <name type="scientific">Lutzomyia longipalpis</name>
    <name type="common">Sand fly</name>
    <dbReference type="NCBI Taxonomy" id="7200"/>
    <lineage>
        <taxon>Eukaryota</taxon>
        <taxon>Metazoa</taxon>
        <taxon>Ecdysozoa</taxon>
        <taxon>Arthropoda</taxon>
        <taxon>Hexapoda</taxon>
        <taxon>Insecta</taxon>
        <taxon>Pterygota</taxon>
        <taxon>Neoptera</taxon>
        <taxon>Endopterygota</taxon>
        <taxon>Diptera</taxon>
        <taxon>Nematocera</taxon>
        <taxon>Psychodoidea</taxon>
        <taxon>Psychodidae</taxon>
        <taxon>Lutzomyia</taxon>
        <taxon>Lutzomyia</taxon>
    </lineage>
</organism>
<evidence type="ECO:0000256" key="3">
    <source>
        <dbReference type="ARBA" id="ARBA00005254"/>
    </source>
</evidence>
<keyword evidence="6" id="KW-0443">Lipid metabolism</keyword>
<evidence type="ECO:0000256" key="4">
    <source>
        <dbReference type="ARBA" id="ARBA00022832"/>
    </source>
</evidence>
<dbReference type="Gene3D" id="1.10.12.10">
    <property type="entry name" value="Lyase 2-enoyl-coa Hydratase, Chain A, domain 2"/>
    <property type="match status" value="2"/>
</dbReference>
<dbReference type="FunFam" id="3.90.226.10:FF:000024">
    <property type="entry name" value="Delta3,5-delta2,4-dienoyl-CoA isomerase"/>
    <property type="match status" value="2"/>
</dbReference>
<dbReference type="Pfam" id="PF00378">
    <property type="entry name" value="ECH_1"/>
    <property type="match status" value="2"/>
</dbReference>
<dbReference type="VEuPathDB" id="VectorBase:LLONM1_006616"/>
<dbReference type="FunFam" id="1.10.12.10:FF:000004">
    <property type="entry name" value="Delta3,5-delta2,4-dienoyl-CoA isomerase"/>
    <property type="match status" value="1"/>
</dbReference>
<evidence type="ECO:0000256" key="11">
    <source>
        <dbReference type="ARBA" id="ARBA00055786"/>
    </source>
</evidence>
<dbReference type="UniPathway" id="UPA00659"/>
<dbReference type="AlphaFoldDB" id="A0A7G3AJW2"/>
<evidence type="ECO:0000256" key="7">
    <source>
        <dbReference type="ARBA" id="ARBA00023140"/>
    </source>
</evidence>
<dbReference type="InterPro" id="IPR014748">
    <property type="entry name" value="Enoyl-CoA_hydra_C"/>
</dbReference>